<gene>
    <name evidence="1" type="ORF">FBU59_004311</name>
</gene>
<evidence type="ECO:0000313" key="1">
    <source>
        <dbReference type="EMBL" id="KAJ1938854.1"/>
    </source>
</evidence>
<comment type="caution">
    <text evidence="1">The sequence shown here is derived from an EMBL/GenBank/DDBJ whole genome shotgun (WGS) entry which is preliminary data.</text>
</comment>
<organism evidence="1 2">
    <name type="scientific">Linderina macrospora</name>
    <dbReference type="NCBI Taxonomy" id="4868"/>
    <lineage>
        <taxon>Eukaryota</taxon>
        <taxon>Fungi</taxon>
        <taxon>Fungi incertae sedis</taxon>
        <taxon>Zoopagomycota</taxon>
        <taxon>Kickxellomycotina</taxon>
        <taxon>Kickxellomycetes</taxon>
        <taxon>Kickxellales</taxon>
        <taxon>Kickxellaceae</taxon>
        <taxon>Linderina</taxon>
    </lineage>
</organism>
<sequence length="156" mass="17246">MEQSQHIYSCACLNVRVHATSVAEQLAPLEDIAGVRQCYLASKAVEVAQGKLLEIKPASSIDRSISVARCLVCKSPVIYFRNPQLSSASSAVLLGQQQAKLPLTGSPVFLDSKTMVSLRVAILPRKPHTLRLLYQQHKRNILNHHLATHYCPYSIT</sequence>
<reference evidence="1" key="1">
    <citation type="submission" date="2022-07" db="EMBL/GenBank/DDBJ databases">
        <title>Phylogenomic reconstructions and comparative analyses of Kickxellomycotina fungi.</title>
        <authorList>
            <person name="Reynolds N.K."/>
            <person name="Stajich J.E."/>
            <person name="Barry K."/>
            <person name="Grigoriev I.V."/>
            <person name="Crous P."/>
            <person name="Smith M.E."/>
        </authorList>
    </citation>
    <scope>NUCLEOTIDE SEQUENCE</scope>
    <source>
        <strain evidence="1">NRRL 5244</strain>
    </source>
</reference>
<keyword evidence="2" id="KW-1185">Reference proteome</keyword>
<accession>A0ACC1J651</accession>
<protein>
    <submittedName>
        <fullName evidence="1">Uncharacterized protein</fullName>
    </submittedName>
</protein>
<dbReference type="EMBL" id="JANBPW010003033">
    <property type="protein sequence ID" value="KAJ1938854.1"/>
    <property type="molecule type" value="Genomic_DNA"/>
</dbReference>
<dbReference type="Proteomes" id="UP001150603">
    <property type="component" value="Unassembled WGS sequence"/>
</dbReference>
<proteinExistence type="predicted"/>
<evidence type="ECO:0000313" key="2">
    <source>
        <dbReference type="Proteomes" id="UP001150603"/>
    </source>
</evidence>
<name>A0ACC1J651_9FUNG</name>